<dbReference type="GO" id="GO:0006281">
    <property type="term" value="P:DNA repair"/>
    <property type="evidence" value="ECO:0007669"/>
    <property type="project" value="UniProtKB-KW"/>
</dbReference>
<keyword evidence="3" id="KW-0677">Repeat</keyword>
<keyword evidence="5" id="KW-0227">DNA damage</keyword>
<evidence type="ECO:0000313" key="14">
    <source>
        <dbReference type="EMBL" id="EFC88288.1"/>
    </source>
</evidence>
<comment type="similarity">
    <text evidence="11">Belongs to the ABC transporter superfamily. UvrA family.</text>
</comment>
<dbReference type="Gene3D" id="3.40.50.300">
    <property type="entry name" value="P-loop containing nucleotide triphosphate hydrolases"/>
    <property type="match status" value="1"/>
</dbReference>
<evidence type="ECO:0000256" key="1">
    <source>
        <dbReference type="ARBA" id="ARBA00004496"/>
    </source>
</evidence>
<evidence type="ECO:0000256" key="4">
    <source>
        <dbReference type="ARBA" id="ARBA00022741"/>
    </source>
</evidence>
<evidence type="ECO:0000256" key="13">
    <source>
        <dbReference type="ARBA" id="ARBA00042156"/>
    </source>
</evidence>
<evidence type="ECO:0000256" key="5">
    <source>
        <dbReference type="ARBA" id="ARBA00022763"/>
    </source>
</evidence>
<protein>
    <recommendedName>
        <fullName evidence="12">UvrABC system protein A</fullName>
    </recommendedName>
    <alternativeName>
        <fullName evidence="13">Excinuclease ABC subunit A</fullName>
    </alternativeName>
</protein>
<evidence type="ECO:0000256" key="8">
    <source>
        <dbReference type="ARBA" id="ARBA00022881"/>
    </source>
</evidence>
<comment type="caution">
    <text evidence="14">The sequence shown here is derived from an EMBL/GenBank/DDBJ whole genome shotgun (WGS) entry which is preliminary data.</text>
</comment>
<accession>D2ZX86</accession>
<dbReference type="GO" id="GO:0004518">
    <property type="term" value="F:nuclease activity"/>
    <property type="evidence" value="ECO:0007669"/>
    <property type="project" value="UniProtKB-KW"/>
</dbReference>
<dbReference type="GO" id="GO:0003677">
    <property type="term" value="F:DNA binding"/>
    <property type="evidence" value="ECO:0007669"/>
    <property type="project" value="UniProtKB-KW"/>
</dbReference>
<reference evidence="14 15" key="1">
    <citation type="submission" date="2009-10" db="EMBL/GenBank/DDBJ databases">
        <authorList>
            <person name="Weinstock G."/>
            <person name="Sodergren E."/>
            <person name="Clifton S."/>
            <person name="Fulton L."/>
            <person name="Fulton B."/>
            <person name="Courtney L."/>
            <person name="Fronick C."/>
            <person name="Harrison M."/>
            <person name="Strong C."/>
            <person name="Farmer C."/>
            <person name="Delahaunty K."/>
            <person name="Markovic C."/>
            <person name="Hall O."/>
            <person name="Minx P."/>
            <person name="Tomlinson C."/>
            <person name="Mitreva M."/>
            <person name="Nelson J."/>
            <person name="Hou S."/>
            <person name="Wollam A."/>
            <person name="Pepin K.H."/>
            <person name="Johnson M."/>
            <person name="Bhonagiri V."/>
            <person name="Nash W.E."/>
            <person name="Warren W."/>
            <person name="Chinwalla A."/>
            <person name="Mardis E.R."/>
            <person name="Wilson R.K."/>
        </authorList>
    </citation>
    <scope>NUCLEOTIDE SEQUENCE [LARGE SCALE GENOMIC DNA]</scope>
    <source>
        <strain evidence="15">ATCC 25996 / DSM 4631 / NCTC 10774 / M26</strain>
    </source>
</reference>
<dbReference type="STRING" id="546266.NEIMUCOT_05234"/>
<dbReference type="GO" id="GO:0005737">
    <property type="term" value="C:cytoplasm"/>
    <property type="evidence" value="ECO:0007669"/>
    <property type="project" value="UniProtKB-SubCell"/>
</dbReference>
<keyword evidence="7" id="KW-0067">ATP-binding</keyword>
<dbReference type="eggNOG" id="COG0178">
    <property type="taxonomic scope" value="Bacteria"/>
</dbReference>
<dbReference type="EMBL" id="ACDX02000009">
    <property type="protein sequence ID" value="EFC88288.1"/>
    <property type="molecule type" value="Genomic_DNA"/>
</dbReference>
<dbReference type="AlphaFoldDB" id="D2ZX86"/>
<keyword evidence="6" id="KW-0228">DNA excision</keyword>
<gene>
    <name evidence="14" type="ORF">NEIMUCOT_05234</name>
</gene>
<comment type="subcellular location">
    <subcellularLocation>
        <location evidence="1">Cytoplasm</location>
    </subcellularLocation>
</comment>
<dbReference type="PANTHER" id="PTHR43152">
    <property type="entry name" value="UVRABC SYSTEM PROTEIN A"/>
    <property type="match status" value="1"/>
</dbReference>
<keyword evidence="8" id="KW-0267">Excision nuclease</keyword>
<evidence type="ECO:0000256" key="11">
    <source>
        <dbReference type="ARBA" id="ARBA00038000"/>
    </source>
</evidence>
<keyword evidence="9" id="KW-0238">DNA-binding</keyword>
<dbReference type="SUPFAM" id="SSF52540">
    <property type="entry name" value="P-loop containing nucleoside triphosphate hydrolases"/>
    <property type="match status" value="1"/>
</dbReference>
<evidence type="ECO:0000256" key="7">
    <source>
        <dbReference type="ARBA" id="ARBA00022840"/>
    </source>
</evidence>
<dbReference type="Proteomes" id="UP000003344">
    <property type="component" value="Unassembled WGS sequence"/>
</dbReference>
<evidence type="ECO:0000256" key="3">
    <source>
        <dbReference type="ARBA" id="ARBA00022737"/>
    </source>
</evidence>
<dbReference type="InterPro" id="IPR027417">
    <property type="entry name" value="P-loop_NTPase"/>
</dbReference>
<evidence type="ECO:0000256" key="10">
    <source>
        <dbReference type="ARBA" id="ARBA00023204"/>
    </source>
</evidence>
<proteinExistence type="inferred from homology"/>
<evidence type="ECO:0000256" key="12">
    <source>
        <dbReference type="ARBA" id="ARBA00039316"/>
    </source>
</evidence>
<evidence type="ECO:0000256" key="2">
    <source>
        <dbReference type="ARBA" id="ARBA00022490"/>
    </source>
</evidence>
<keyword evidence="10" id="KW-0234">DNA repair</keyword>
<evidence type="ECO:0000256" key="9">
    <source>
        <dbReference type="ARBA" id="ARBA00023125"/>
    </source>
</evidence>
<keyword evidence="4" id="KW-0547">Nucleotide-binding</keyword>
<evidence type="ECO:0000256" key="6">
    <source>
        <dbReference type="ARBA" id="ARBA00022769"/>
    </source>
</evidence>
<dbReference type="PANTHER" id="PTHR43152:SF3">
    <property type="entry name" value="UVRABC SYSTEM PROTEIN A"/>
    <property type="match status" value="1"/>
</dbReference>
<evidence type="ECO:0000313" key="15">
    <source>
        <dbReference type="Proteomes" id="UP000003344"/>
    </source>
</evidence>
<keyword evidence="2" id="KW-0963">Cytoplasm</keyword>
<name>D2ZX86_NEIM2</name>
<organism evidence="14 15">
    <name type="scientific">Neisseria mucosa (strain ATCC 25996 / DSM 4631 / NCTC 10774 / M26)</name>
    <dbReference type="NCBI Taxonomy" id="546266"/>
    <lineage>
        <taxon>Bacteria</taxon>
        <taxon>Pseudomonadati</taxon>
        <taxon>Pseudomonadota</taxon>
        <taxon>Betaproteobacteria</taxon>
        <taxon>Neisseriales</taxon>
        <taxon>Neisseriaceae</taxon>
        <taxon>Neisseria</taxon>
    </lineage>
</organism>
<dbReference type="GO" id="GO:0005524">
    <property type="term" value="F:ATP binding"/>
    <property type="evidence" value="ECO:0007669"/>
    <property type="project" value="UniProtKB-KW"/>
</dbReference>
<sequence>MIIEHNLDVIKTADWIVDLGPEGGDGGGRIIAEGTPEEVVKFKKKSHTAKYLKLNFLK</sequence>